<accession>A0A1A7Y9S7</accession>
<reference evidence="1" key="2">
    <citation type="submission" date="2016-06" db="EMBL/GenBank/DDBJ databases">
        <title>The genome of a short-lived fish provides insights into sex chromosome evolution and the genetic control of aging.</title>
        <authorList>
            <person name="Reichwald K."/>
            <person name="Felder M."/>
            <person name="Petzold A."/>
            <person name="Koch P."/>
            <person name="Groth M."/>
            <person name="Platzer M."/>
        </authorList>
    </citation>
    <scope>NUCLEOTIDE SEQUENCE</scope>
    <source>
        <tissue evidence="1">Brain</tissue>
    </source>
</reference>
<sequence length="57" mass="6597">FAMVENDNNECAPTEITDIWQYEDDTKQWTGTIREMRYAACASCVSMHLNPVKMPKL</sequence>
<gene>
    <name evidence="1" type="primary">KLHL41A</name>
</gene>
<dbReference type="Gene3D" id="2.120.10.80">
    <property type="entry name" value="Kelch-type beta propeller"/>
    <property type="match status" value="1"/>
</dbReference>
<reference evidence="1" key="1">
    <citation type="submission" date="2016-05" db="EMBL/GenBank/DDBJ databases">
        <authorList>
            <person name="Lavstsen T."/>
            <person name="Jespersen J.S."/>
        </authorList>
    </citation>
    <scope>NUCLEOTIDE SEQUENCE</scope>
    <source>
        <tissue evidence="1">Brain</tissue>
    </source>
</reference>
<dbReference type="InterPro" id="IPR015915">
    <property type="entry name" value="Kelch-typ_b-propeller"/>
</dbReference>
<dbReference type="AlphaFoldDB" id="A0A1A7Y9S7"/>
<organism evidence="1">
    <name type="scientific">Iconisemion striatum</name>
    <dbReference type="NCBI Taxonomy" id="60296"/>
    <lineage>
        <taxon>Eukaryota</taxon>
        <taxon>Metazoa</taxon>
        <taxon>Chordata</taxon>
        <taxon>Craniata</taxon>
        <taxon>Vertebrata</taxon>
        <taxon>Euteleostomi</taxon>
        <taxon>Actinopterygii</taxon>
        <taxon>Neopterygii</taxon>
        <taxon>Teleostei</taxon>
        <taxon>Neoteleostei</taxon>
        <taxon>Acanthomorphata</taxon>
        <taxon>Ovalentaria</taxon>
        <taxon>Atherinomorphae</taxon>
        <taxon>Cyprinodontiformes</taxon>
        <taxon>Nothobranchiidae</taxon>
        <taxon>Iconisemion</taxon>
    </lineage>
</organism>
<evidence type="ECO:0000313" key="1">
    <source>
        <dbReference type="EMBL" id="SBP26710.1"/>
    </source>
</evidence>
<feature type="non-terminal residue" evidence="1">
    <location>
        <position position="1"/>
    </location>
</feature>
<dbReference type="EMBL" id="HADX01004478">
    <property type="protein sequence ID" value="SBP26710.1"/>
    <property type="molecule type" value="Transcribed_RNA"/>
</dbReference>
<name>A0A1A7Y9S7_9TELE</name>
<proteinExistence type="predicted"/>
<protein>
    <submittedName>
        <fullName evidence="1">Kelch-like 41a</fullName>
    </submittedName>
</protein>